<organism evidence="1 2">
    <name type="scientific">Stentor coeruleus</name>
    <dbReference type="NCBI Taxonomy" id="5963"/>
    <lineage>
        <taxon>Eukaryota</taxon>
        <taxon>Sar</taxon>
        <taxon>Alveolata</taxon>
        <taxon>Ciliophora</taxon>
        <taxon>Postciliodesmatophora</taxon>
        <taxon>Heterotrichea</taxon>
        <taxon>Heterotrichida</taxon>
        <taxon>Stentoridae</taxon>
        <taxon>Stentor</taxon>
    </lineage>
</organism>
<dbReference type="PANTHER" id="PTHR42886">
    <property type="entry name" value="RE40534P-RELATED"/>
    <property type="match status" value="1"/>
</dbReference>
<proteinExistence type="predicted"/>
<dbReference type="PANTHER" id="PTHR42886:SF53">
    <property type="entry name" value="ALPHA_BETA-HYDROLASES SUPERFAMILY PROTEIN"/>
    <property type="match status" value="1"/>
</dbReference>
<protein>
    <recommendedName>
        <fullName evidence="3">Serine aminopeptidase S33 domain-containing protein</fullName>
    </recommendedName>
</protein>
<sequence>MLGIHASNGNKMGYVLTIKDFRSNNIVIIVHGAVCNKDDHFYGSLSKLLSFNTLRFDLEGNGDSEGEFSIGKYPEETDNIHSAVLWCRSHNFNVICIIGHSKAADEAIMYSSIYGDVDYYVAIAGRFYMDKYGHFLEQCMEEIKKSGVAIVEKRGKQLRITKQGMEDKANVDMEKYCNEARGGFCVIHGNADTVIPLDDGYKIRDLLGERCQMFVEVQGSDHFFEGFDKELGRIIEEFLRKISSKV</sequence>
<dbReference type="InterPro" id="IPR029058">
    <property type="entry name" value="AB_hydrolase_fold"/>
</dbReference>
<evidence type="ECO:0000313" key="1">
    <source>
        <dbReference type="EMBL" id="OMJ80184.1"/>
    </source>
</evidence>
<gene>
    <name evidence="1" type="ORF">SteCoe_19637</name>
</gene>
<name>A0A1R2BTV2_9CILI</name>
<dbReference type="Proteomes" id="UP000187209">
    <property type="component" value="Unassembled WGS sequence"/>
</dbReference>
<dbReference type="EMBL" id="MPUH01000435">
    <property type="protein sequence ID" value="OMJ80184.1"/>
    <property type="molecule type" value="Genomic_DNA"/>
</dbReference>
<evidence type="ECO:0008006" key="3">
    <source>
        <dbReference type="Google" id="ProtNLM"/>
    </source>
</evidence>
<dbReference type="SUPFAM" id="SSF53474">
    <property type="entry name" value="alpha/beta-Hydrolases"/>
    <property type="match status" value="1"/>
</dbReference>
<dbReference type="Gene3D" id="3.40.50.1820">
    <property type="entry name" value="alpha/beta hydrolase"/>
    <property type="match status" value="1"/>
</dbReference>
<comment type="caution">
    <text evidence="1">The sequence shown here is derived from an EMBL/GenBank/DDBJ whole genome shotgun (WGS) entry which is preliminary data.</text>
</comment>
<reference evidence="1 2" key="1">
    <citation type="submission" date="2016-11" db="EMBL/GenBank/DDBJ databases">
        <title>The macronuclear genome of Stentor coeruleus: a giant cell with tiny introns.</title>
        <authorList>
            <person name="Slabodnick M."/>
            <person name="Ruby J.G."/>
            <person name="Reiff S.B."/>
            <person name="Swart E.C."/>
            <person name="Gosai S."/>
            <person name="Prabakaran S."/>
            <person name="Witkowska E."/>
            <person name="Larue G.E."/>
            <person name="Fisher S."/>
            <person name="Freeman R.M."/>
            <person name="Gunawardena J."/>
            <person name="Chu W."/>
            <person name="Stover N.A."/>
            <person name="Gregory B.D."/>
            <person name="Nowacki M."/>
            <person name="Derisi J."/>
            <person name="Roy S.W."/>
            <person name="Marshall W.F."/>
            <person name="Sood P."/>
        </authorList>
    </citation>
    <scope>NUCLEOTIDE SEQUENCE [LARGE SCALE GENOMIC DNA]</scope>
    <source>
        <strain evidence="1">WM001</strain>
    </source>
</reference>
<dbReference type="OrthoDB" id="336047at2759"/>
<evidence type="ECO:0000313" key="2">
    <source>
        <dbReference type="Proteomes" id="UP000187209"/>
    </source>
</evidence>
<keyword evidence="2" id="KW-1185">Reference proteome</keyword>
<dbReference type="AlphaFoldDB" id="A0A1R2BTV2"/>
<accession>A0A1R2BTV2</accession>